<name>A0AAV6XIN9_9LAMI</name>
<dbReference type="GO" id="GO:0008168">
    <property type="term" value="F:methyltransferase activity"/>
    <property type="evidence" value="ECO:0007669"/>
    <property type="project" value="InterPro"/>
</dbReference>
<dbReference type="Proteomes" id="UP000826271">
    <property type="component" value="Unassembled WGS sequence"/>
</dbReference>
<dbReference type="InterPro" id="IPR029063">
    <property type="entry name" value="SAM-dependent_MTases_sf"/>
</dbReference>
<sequence>MVEALKAMFLVENGSSRLGKRTKSSKIRPIRAAILMSRFYVLRRPLRQGIFERLNGAVDPITLLIIKNYERIMTITAWGTSNPFAAARLANPLVLSRRLSNLGGNSEGKRRGRSEVEELVNSSDHDLKIAAGASIAGNNIEFDIRPLRHEWWRRTKKLCSKLLLPEGSQCCKTYNRRRNFLKLDIKQLSSTHPKPFRIADFGCSTGHNSFPWLQIITEAVAKKIKTEGLISQIPDFQGPPLILLIHLVLNWLSEVPKAVADCTPPAWSKGKAHYTGSKKEVIEAYSNHYAKHIKSFLEARAQEVVSGGLMALLVPGVPNFENSGTSYTTPVEIDLLGSCLMDMAKKSYEQKEDF</sequence>
<dbReference type="InterPro" id="IPR005299">
    <property type="entry name" value="MeTrfase_7"/>
</dbReference>
<protein>
    <submittedName>
        <fullName evidence="2">Uncharacterized protein</fullName>
    </submittedName>
</protein>
<evidence type="ECO:0000313" key="2">
    <source>
        <dbReference type="EMBL" id="KAG8382829.1"/>
    </source>
</evidence>
<dbReference type="SUPFAM" id="SSF53335">
    <property type="entry name" value="S-adenosyl-L-methionine-dependent methyltransferases"/>
    <property type="match status" value="1"/>
</dbReference>
<accession>A0AAV6XIN9</accession>
<dbReference type="EMBL" id="WHWC01000005">
    <property type="protein sequence ID" value="KAG8382829.1"/>
    <property type="molecule type" value="Genomic_DNA"/>
</dbReference>
<comment type="caution">
    <text evidence="2">The sequence shown here is derived from an EMBL/GenBank/DDBJ whole genome shotgun (WGS) entry which is preliminary data.</text>
</comment>
<proteinExistence type="inferred from homology"/>
<dbReference type="Gene3D" id="3.40.50.150">
    <property type="entry name" value="Vaccinia Virus protein VP39"/>
    <property type="match status" value="2"/>
</dbReference>
<gene>
    <name evidence="2" type="ORF">BUALT_Bualt05G0119100</name>
</gene>
<reference evidence="2" key="1">
    <citation type="submission" date="2019-10" db="EMBL/GenBank/DDBJ databases">
        <authorList>
            <person name="Zhang R."/>
            <person name="Pan Y."/>
            <person name="Wang J."/>
            <person name="Ma R."/>
            <person name="Yu S."/>
        </authorList>
    </citation>
    <scope>NUCLEOTIDE SEQUENCE</scope>
    <source>
        <strain evidence="2">LA-IB0</strain>
        <tissue evidence="2">Leaf</tissue>
    </source>
</reference>
<comment type="similarity">
    <text evidence="1">Belongs to the methyltransferase superfamily. Type-7 methyltransferase family.</text>
</comment>
<keyword evidence="3" id="KW-1185">Reference proteome</keyword>
<evidence type="ECO:0000256" key="1">
    <source>
        <dbReference type="ARBA" id="ARBA00007967"/>
    </source>
</evidence>
<dbReference type="PANTHER" id="PTHR31009">
    <property type="entry name" value="S-ADENOSYL-L-METHIONINE:CARBOXYL METHYLTRANSFERASE FAMILY PROTEIN"/>
    <property type="match status" value="1"/>
</dbReference>
<evidence type="ECO:0000313" key="3">
    <source>
        <dbReference type="Proteomes" id="UP000826271"/>
    </source>
</evidence>
<organism evidence="2 3">
    <name type="scientific">Buddleja alternifolia</name>
    <dbReference type="NCBI Taxonomy" id="168488"/>
    <lineage>
        <taxon>Eukaryota</taxon>
        <taxon>Viridiplantae</taxon>
        <taxon>Streptophyta</taxon>
        <taxon>Embryophyta</taxon>
        <taxon>Tracheophyta</taxon>
        <taxon>Spermatophyta</taxon>
        <taxon>Magnoliopsida</taxon>
        <taxon>eudicotyledons</taxon>
        <taxon>Gunneridae</taxon>
        <taxon>Pentapetalae</taxon>
        <taxon>asterids</taxon>
        <taxon>lamiids</taxon>
        <taxon>Lamiales</taxon>
        <taxon>Scrophulariaceae</taxon>
        <taxon>Buddlejeae</taxon>
        <taxon>Buddleja</taxon>
    </lineage>
</organism>
<dbReference type="AlphaFoldDB" id="A0AAV6XIN9"/>
<dbReference type="Pfam" id="PF03492">
    <property type="entry name" value="Methyltransf_7"/>
    <property type="match status" value="1"/>
</dbReference>